<feature type="compositionally biased region" description="Polar residues" evidence="1">
    <location>
        <begin position="52"/>
        <end position="67"/>
    </location>
</feature>
<dbReference type="InterPro" id="IPR054086">
    <property type="entry name" value="Cep192-like_D2"/>
</dbReference>
<feature type="region of interest" description="Disordered" evidence="1">
    <location>
        <begin position="2367"/>
        <end position="2398"/>
    </location>
</feature>
<dbReference type="InterPro" id="IPR054088">
    <property type="entry name" value="Cep192-like_D8"/>
</dbReference>
<feature type="compositionally biased region" description="Low complexity" evidence="1">
    <location>
        <begin position="2367"/>
        <end position="2376"/>
    </location>
</feature>
<name>A0AAU9XQ40_9CNID</name>
<dbReference type="InterPro" id="IPR054087">
    <property type="entry name" value="Cep192-like_D7"/>
</dbReference>
<evidence type="ECO:0000259" key="6">
    <source>
        <dbReference type="Pfam" id="PF22067"/>
    </source>
</evidence>
<feature type="region of interest" description="Disordered" evidence="1">
    <location>
        <begin position="924"/>
        <end position="1128"/>
    </location>
</feature>
<dbReference type="GO" id="GO:0000242">
    <property type="term" value="C:pericentriolar material"/>
    <property type="evidence" value="ECO:0007669"/>
    <property type="project" value="TreeGrafter"/>
</dbReference>
<feature type="compositionally biased region" description="Polar residues" evidence="1">
    <location>
        <begin position="957"/>
        <end position="980"/>
    </location>
</feature>
<evidence type="ECO:0000259" key="8">
    <source>
        <dbReference type="Pfam" id="PF22074"/>
    </source>
</evidence>
<dbReference type="InterPro" id="IPR013783">
    <property type="entry name" value="Ig-like_fold"/>
</dbReference>
<dbReference type="GO" id="GO:0090307">
    <property type="term" value="P:mitotic spindle assembly"/>
    <property type="evidence" value="ECO:0007669"/>
    <property type="project" value="TreeGrafter"/>
</dbReference>
<comment type="caution">
    <text evidence="10">The sequence shown here is derived from an EMBL/GenBank/DDBJ whole genome shotgun (WGS) entry which is preliminary data.</text>
</comment>
<dbReference type="Pfam" id="PF22065">
    <property type="entry name" value="Cep192_D7"/>
    <property type="match status" value="1"/>
</dbReference>
<protein>
    <submittedName>
        <fullName evidence="10">Uncharacterized protein</fullName>
    </submittedName>
</protein>
<feature type="compositionally biased region" description="Gly residues" evidence="1">
    <location>
        <begin position="390"/>
        <end position="399"/>
    </location>
</feature>
<evidence type="ECO:0000259" key="7">
    <source>
        <dbReference type="Pfam" id="PF22073"/>
    </source>
</evidence>
<dbReference type="Pfam" id="PF22067">
    <property type="entry name" value="Cep192_D3"/>
    <property type="match status" value="1"/>
</dbReference>
<dbReference type="Proteomes" id="UP001159428">
    <property type="component" value="Unassembled WGS sequence"/>
</dbReference>
<feature type="region of interest" description="Disordered" evidence="1">
    <location>
        <begin position="614"/>
        <end position="634"/>
    </location>
</feature>
<feature type="compositionally biased region" description="Basic residues" evidence="1">
    <location>
        <begin position="1191"/>
        <end position="1202"/>
    </location>
</feature>
<feature type="domain" description="Cep192-like" evidence="4">
    <location>
        <begin position="2548"/>
        <end position="2663"/>
    </location>
</feature>
<dbReference type="GO" id="GO:0090222">
    <property type="term" value="P:centrosome-templated microtubule nucleation"/>
    <property type="evidence" value="ECO:0007669"/>
    <property type="project" value="InterPro"/>
</dbReference>
<evidence type="ECO:0000256" key="1">
    <source>
        <dbReference type="SAM" id="MobiDB-lite"/>
    </source>
</evidence>
<feature type="compositionally biased region" description="Low complexity" evidence="1">
    <location>
        <begin position="1058"/>
        <end position="1087"/>
    </location>
</feature>
<dbReference type="GO" id="GO:0071539">
    <property type="term" value="P:protein localization to centrosome"/>
    <property type="evidence" value="ECO:0007669"/>
    <property type="project" value="InterPro"/>
</dbReference>
<dbReference type="InterPro" id="IPR054090">
    <property type="entry name" value="Cep192_Spd-2-like_dom"/>
</dbReference>
<evidence type="ECO:0000259" key="4">
    <source>
        <dbReference type="Pfam" id="PF22065"/>
    </source>
</evidence>
<feature type="compositionally biased region" description="Basic and acidic residues" evidence="1">
    <location>
        <begin position="1039"/>
        <end position="1053"/>
    </location>
</feature>
<feature type="compositionally biased region" description="Polar residues" evidence="1">
    <location>
        <begin position="1115"/>
        <end position="1128"/>
    </location>
</feature>
<evidence type="ECO:0000259" key="5">
    <source>
        <dbReference type="Pfam" id="PF22066"/>
    </source>
</evidence>
<dbReference type="InterPro" id="IPR054089">
    <property type="entry name" value="Cep192-like_D3"/>
</dbReference>
<dbReference type="InterPro" id="IPR054085">
    <property type="entry name" value="Cep192-like_D1"/>
</dbReference>
<gene>
    <name evidence="10" type="ORF">PMEA_00027540</name>
</gene>
<keyword evidence="11" id="KW-1185">Reference proteome</keyword>
<reference evidence="10 11" key="1">
    <citation type="submission" date="2022-05" db="EMBL/GenBank/DDBJ databases">
        <authorList>
            <consortium name="Genoscope - CEA"/>
            <person name="William W."/>
        </authorList>
    </citation>
    <scope>NUCLEOTIDE SEQUENCE [LARGE SCALE GENOMIC DNA]</scope>
</reference>
<dbReference type="GO" id="GO:0019901">
    <property type="term" value="F:protein kinase binding"/>
    <property type="evidence" value="ECO:0007669"/>
    <property type="project" value="TreeGrafter"/>
</dbReference>
<evidence type="ECO:0000259" key="2">
    <source>
        <dbReference type="Pfam" id="PF22060"/>
    </source>
</evidence>
<feature type="compositionally biased region" description="Basic and acidic residues" evidence="1">
    <location>
        <begin position="929"/>
        <end position="942"/>
    </location>
</feature>
<dbReference type="GO" id="GO:0051298">
    <property type="term" value="P:centrosome duplication"/>
    <property type="evidence" value="ECO:0007669"/>
    <property type="project" value="InterPro"/>
</dbReference>
<feature type="compositionally biased region" description="Polar residues" evidence="1">
    <location>
        <begin position="1378"/>
        <end position="1414"/>
    </location>
</feature>
<feature type="region of interest" description="Disordered" evidence="1">
    <location>
        <begin position="666"/>
        <end position="690"/>
    </location>
</feature>
<dbReference type="InterPro" id="IPR054091">
    <property type="entry name" value="Cep192-like_D5"/>
</dbReference>
<dbReference type="EMBL" id="CALNXJ010000055">
    <property type="protein sequence ID" value="CAH3154388.1"/>
    <property type="molecule type" value="Genomic_DNA"/>
</dbReference>
<feature type="region of interest" description="Disordered" evidence="1">
    <location>
        <begin position="51"/>
        <end position="79"/>
    </location>
</feature>
<feature type="domain" description="Cep192/Spd-2-like" evidence="7">
    <location>
        <begin position="2072"/>
        <end position="2182"/>
    </location>
</feature>
<feature type="compositionally biased region" description="Basic and acidic residues" evidence="1">
    <location>
        <begin position="1002"/>
        <end position="1011"/>
    </location>
</feature>
<dbReference type="Pfam" id="PF22060">
    <property type="entry name" value="Cep192_D1"/>
    <property type="match status" value="1"/>
</dbReference>
<feature type="domain" description="Cep192-like" evidence="8">
    <location>
        <begin position="2188"/>
        <end position="2365"/>
    </location>
</feature>
<feature type="region of interest" description="Disordered" evidence="1">
    <location>
        <begin position="1378"/>
        <end position="1423"/>
    </location>
</feature>
<accession>A0AAU9XQ40</accession>
<feature type="region of interest" description="Disordered" evidence="1">
    <location>
        <begin position="376"/>
        <end position="413"/>
    </location>
</feature>
<feature type="domain" description="Cep192-like" evidence="6">
    <location>
        <begin position="1966"/>
        <end position="2062"/>
    </location>
</feature>
<feature type="compositionally biased region" description="Basic and acidic residues" evidence="1">
    <location>
        <begin position="1096"/>
        <end position="1114"/>
    </location>
</feature>
<feature type="region of interest" description="Disordered" evidence="1">
    <location>
        <begin position="299"/>
        <end position="348"/>
    </location>
</feature>
<dbReference type="GO" id="GO:0005814">
    <property type="term" value="C:centriole"/>
    <property type="evidence" value="ECO:0007669"/>
    <property type="project" value="TreeGrafter"/>
</dbReference>
<dbReference type="InterPro" id="IPR039103">
    <property type="entry name" value="Spd-2/CEP192"/>
</dbReference>
<feature type="compositionally biased region" description="Polar residues" evidence="1">
    <location>
        <begin position="614"/>
        <end position="624"/>
    </location>
</feature>
<dbReference type="Pfam" id="PF22076">
    <property type="entry name" value="Cep192_D6"/>
    <property type="match status" value="1"/>
</dbReference>
<dbReference type="GO" id="GO:0005737">
    <property type="term" value="C:cytoplasm"/>
    <property type="evidence" value="ECO:0007669"/>
    <property type="project" value="TreeGrafter"/>
</dbReference>
<dbReference type="Gene3D" id="2.60.40.10">
    <property type="entry name" value="Immunoglobulins"/>
    <property type="match status" value="4"/>
</dbReference>
<dbReference type="PANTHER" id="PTHR16029">
    <property type="entry name" value="CENTROSOMAL PROTEIN OF 192 KDA"/>
    <property type="match status" value="1"/>
</dbReference>
<feature type="domain" description="Cep192-like" evidence="5">
    <location>
        <begin position="2700"/>
        <end position="2800"/>
    </location>
</feature>
<feature type="domain" description="Cep192-like" evidence="2">
    <location>
        <begin position="1689"/>
        <end position="1806"/>
    </location>
</feature>
<dbReference type="Pfam" id="PF22066">
    <property type="entry name" value="Cep192_D8"/>
    <property type="match status" value="1"/>
</dbReference>
<evidence type="ECO:0000313" key="11">
    <source>
        <dbReference type="Proteomes" id="UP001159428"/>
    </source>
</evidence>
<feature type="compositionally biased region" description="Low complexity" evidence="1">
    <location>
        <begin position="1204"/>
        <end position="1231"/>
    </location>
</feature>
<feature type="region of interest" description="Disordered" evidence="1">
    <location>
        <begin position="1189"/>
        <end position="1258"/>
    </location>
</feature>
<evidence type="ECO:0000313" key="10">
    <source>
        <dbReference type="EMBL" id="CAH3154388.1"/>
    </source>
</evidence>
<evidence type="ECO:0000259" key="9">
    <source>
        <dbReference type="Pfam" id="PF22076"/>
    </source>
</evidence>
<feature type="domain" description="Cep192-like" evidence="9">
    <location>
        <begin position="2409"/>
        <end position="2511"/>
    </location>
</feature>
<dbReference type="PANTHER" id="PTHR16029:SF11">
    <property type="entry name" value="CENTROSOMAL PROTEIN OF 192 KDA"/>
    <property type="match status" value="1"/>
</dbReference>
<organism evidence="10 11">
    <name type="scientific">Pocillopora meandrina</name>
    <dbReference type="NCBI Taxonomy" id="46732"/>
    <lineage>
        <taxon>Eukaryota</taxon>
        <taxon>Metazoa</taxon>
        <taxon>Cnidaria</taxon>
        <taxon>Anthozoa</taxon>
        <taxon>Hexacorallia</taxon>
        <taxon>Scleractinia</taxon>
        <taxon>Astrocoeniina</taxon>
        <taxon>Pocilloporidae</taxon>
        <taxon>Pocillopora</taxon>
    </lineage>
</organism>
<dbReference type="InterPro" id="IPR054092">
    <property type="entry name" value="Cep192-like_D6"/>
</dbReference>
<sequence>MDLNFSQDSFAFSDIVAPSHVSGLESFSDFDASECSEASFAEIVPNKDINTDLGTSLTGENVGQTDGSVEKGEESSAIEQSSLGLQELNSNNINEFFEAIHNAESLGFVASSESGKSVTGDESSLGILQLDGLPDLSDNFQTPAGSIEASLMLERTLIGDEEDGNDLGEVVLNRYTVDGNQQEGEDIPFTNGFHPASDQTPVVNKNTVMQLEEERPDTGQDPDTFFSSHSIQANDDFQESVNEEPLQHSYGQEELDMMLQRRAGSGDGGELIDRVSLTSSISFIQSQTFPDSIFSQSFGSSRGLGSGMDSRSESDGHEDNDEVTSPLLHGAGDGSNDSTGRPGLEGANSDVEDLQLQNGPSLDASNRQETQAIELRQSAEGVDVLPDILGDGGGGGDGSSGNNSDADDGGPAEYHHANEQLCVVSFAGAAYASSTASSLPSLTFPPSIMSFGFVNQSMGGNFQGTSSLPTSDGLTAGRGCPVGDAAAERSPVLSPSPPDWINRLHDSVTMPHSLHFQASSTPMVRENCDNTGTHNETSALESCYLMSHNAATPRSAWAEDGSFHMSQMLGNKQSNSLVDAESLNFDPTTIDAAHNASQDEDKTLISNETAFEGYSNQESDQRSGSWHGDGSAVSASINQSSPDFSIKFGNSIFINGDSAIDSSKLWKSTPRDEEEDGMRSTPGVVFQGNQRPSTVTGQIVVNNQHARTEHSSDGDPSTTLASGVTTWREGNSQGLVDLSSGQNGVDLPTDRTLTPGGIGDDTSIQQTAAPWEIDKMPSCPWPDGAGGMQDSILRSNPFEVGSIDQQPWPFGEGGAVSEEDQPFGGESKRFSWTGSDFGFEVQGDAEAIIAAGEESFNREHELEIPSHTQINDITKLHDWTVPESHFLTRPSLLQVVGINDPNGLGEVRISFGAFLAAGSGELGSLSRTSPDRPRPHFGDDKPILTPSPQPPVRMISKPSTPFDQFMQESNPPDVLSNRTSADGGIKEALQQQPKHVAKKPQKHDQLKKEESLEAGSGPGTSKSQGLVASGSEELSLEMQKMKLDEQFKVDSTFKSRSRTASQTSSQSSSSKGSIKSVVKIDSSQSVQPSKNIAGDIRSKPKEGKRLHRKEKEESQIVSTNPLDVSSRSELGLQQELQELYIHSSRIGSLRRSSVGDVSSASSLEKMTQFIAKAINEDPDEIRKKLTAVEKKKSKAKLRRKRISSSEVESISPSSRTSDFNPVSSSSPQTKSSPEKLAYSPGRAQGIVPNNNSDSPDKLASYSIEDSVFRSHDSPSMIPLSMKELDSKDFPLEQESMSSSEMGNFQHVIPQFGETYTLRKPSEDNNQHLNAPMVDPRKHRTHEIEQRLNRSLPKDEDHDNFSHPPMATRQLHPLIQESTMWQSESSSPRQRLETSDSAVGSMTTSLSEDVTTTRHSWPEATPSRWYKTREDSRWAANVQSSAIQPGGTNATVGLMTHVTANDNLKVAVQTSNLNEGLPSSLLMHGHQPAILTNHNSSPLSIPFSTSQGIVPLVNQGTISHLYPGGNINGSIGLPGLAGPIYPGNGLSIQTHGPLSHTAPVGYGPRMAPVGSAMYPGHGHGLINTLHGQVPLVHTVSASMGPKPSSLTPNYVQSVDVNIPHSSNSQYEPTHQLPLQFQSNPSNISGLPATFTQPKIPASLPFHQPSFQHDPNGLLQVRPEFSRERMLQSPSQLIIPGEIKVPSFCCVGVLTETVIPLHNSSSRWMHCEIHSILSTVNGVQVPSSSSAFSHQLKAIIGPHTTENIKLSIEPKEAGTLTTQLQVYSFPVVCEVQQVTHSVGPVLALEVVAEEPQVEVVLEDENSIFFGEVSCGAKQCRPIHLVNRGRAQVPIRIIISANSSSLNCFAFADADFMPKTDVVRGPASAGAKGSALTIHTLFIKGRKELTSKVEPTVVWLLFQSPNMSIKSPTSVGPATEYTARLDVEIDSAQQGLTISSIALKAIEGIVRLHTPHKLQVVTLKSPVGKSTSCTIPVKNAGNITAKVNLRIEGDSKQFSVKPAQLRVKPEEESEVQVMFQPTEGDKQVESLVILAVPNGPVYELVLKGSALPKEDDKFALLSSKPVLCWSGVALGWSQQQKVILKTSSATPVKLQLMIEGNHSDYQIQPMFSSHGGSPEHPQATLEPKKELPVHVSFSPSSMGLISSSLVIKSLAGKTKSKIPLYGCGGTSQLVLVDIRQLSEGYITNIGEVSLGKKNSVKVVVRNSGTRAAFVKAICYSDIHTLQRYPSSHLKIHPDSFVLSERTSRAVLIEYQPLEKDAINCRTSVNSVAVVAFYTGDEFLRRQYKKNLHTQPLQPSSQIMERSLLTGINFTTAFQDEDKLVEDVKYPKVASWDSFFQGSVSRVLLTLVGSPPGSSPNNKPDPNRSVDTVPVSDKQAVKSQETSPVNGNLAAEFWTVIPDFLTLSPCNSKDDKSGKGSDQLRILNFSDRSIGFEFTWPAHSIIITPERGEIPPRSQARVLVSSKSNLSSSSTPLPWGGTIYLKCDGKQQAIRVQIREERILENSPHQSGTSNFQSIPTMVTGNTPLPTDHLPPLRIKNKDTVFERTMIGTVTTSEISLTNTASENLTWNLSSVAPAYVKVDDTGNICRTTYLAFSMAKQEGTIQAGRTTKIFVKFQPRDAGEYEQSWDLMTTSDANKSKQKIFLHGQAVDRTDDFEGPSEDIDTLLPAKSKKVTIQEPLRSPKNVKKGLYVKENVLKFPVTAAGATSEAQLKICNGSKDDQYGVRVSSMKTPFSVQISKFSVRALRFVRLPVRFSPTEPGKSYEASLVITADPDVIITVQLQGSSSD</sequence>
<evidence type="ECO:0000259" key="3">
    <source>
        <dbReference type="Pfam" id="PF22064"/>
    </source>
</evidence>
<dbReference type="Pfam" id="PF22064">
    <property type="entry name" value="Cep192_D2"/>
    <property type="match status" value="1"/>
</dbReference>
<feature type="domain" description="Cep192-like" evidence="3">
    <location>
        <begin position="1808"/>
        <end position="1962"/>
    </location>
</feature>
<proteinExistence type="predicted"/>
<dbReference type="Pfam" id="PF22073">
    <property type="entry name" value="Cep192_D4"/>
    <property type="match status" value="1"/>
</dbReference>
<dbReference type="Pfam" id="PF22074">
    <property type="entry name" value="Cep192_D5"/>
    <property type="match status" value="1"/>
</dbReference>